<feature type="domain" description="BSD" evidence="7">
    <location>
        <begin position="172"/>
        <end position="224"/>
    </location>
</feature>
<feature type="compositionally biased region" description="Basic and acidic residues" evidence="6">
    <location>
        <begin position="247"/>
        <end position="268"/>
    </location>
</feature>
<dbReference type="GO" id="GO:0032869">
    <property type="term" value="P:cellular response to insulin stimulus"/>
    <property type="evidence" value="ECO:0007669"/>
    <property type="project" value="UniProtKB-ARBA"/>
</dbReference>
<gene>
    <name evidence="9" type="primary">SYAP1</name>
</gene>
<reference evidence="9" key="1">
    <citation type="submission" date="2025-08" db="UniProtKB">
        <authorList>
            <consortium name="RefSeq"/>
        </authorList>
    </citation>
    <scope>IDENTIFICATION</scope>
    <source>
        <tissue evidence="9">Sperm</tissue>
    </source>
</reference>
<sequence length="417" mass="46591">MFKSLGSWFGGGHSQDGQRERREDDEETTGEEKRQEDGRQEQQERRQQQEEQQQQENDYEDLDVTGQAGVFGNYLYNVAVSATKKVSESVLETAQTLRKTVEEGKLDVILDKGILGEFNKEQEKFKQENLKKRSDVAVPPWVGCHDEDTVRQQILALSAERRNFLRDPPDGVQFHFDFDETFPVATVMLEEDELLKQMRFDLVPKLVKEDRFWRNYFYRVSLVKQSSQLTALAASPQSSSPTACEQLEMRAGESRDSAWTHDSTDSTKPRTPPLSITKQATGPEGEEEEMSMSPNPEEFASEAFSDPGGTRLCADELQKAMRELGMGKESDSAAAVTAAAATGGGGDAAQRTAGGGAGAAEPATHDGKPQHNYNTAGAVDAEWEEKIQQEIQDYNIEEDEDKGSWEDEIEEMLQAEN</sequence>
<dbReference type="GeneID" id="116952898"/>
<dbReference type="CTD" id="94056"/>
<dbReference type="GO" id="GO:0005794">
    <property type="term" value="C:Golgi apparatus"/>
    <property type="evidence" value="ECO:0007669"/>
    <property type="project" value="TreeGrafter"/>
</dbReference>
<dbReference type="GO" id="GO:0005634">
    <property type="term" value="C:nucleus"/>
    <property type="evidence" value="ECO:0007669"/>
    <property type="project" value="TreeGrafter"/>
</dbReference>
<feature type="region of interest" description="Disordered" evidence="6">
    <location>
        <begin position="339"/>
        <end position="379"/>
    </location>
</feature>
<dbReference type="Gene3D" id="1.10.3970.10">
    <property type="entry name" value="BSD domain"/>
    <property type="match status" value="1"/>
</dbReference>
<dbReference type="SUPFAM" id="SSF140383">
    <property type="entry name" value="BSD domain-like"/>
    <property type="match status" value="1"/>
</dbReference>
<feature type="compositionally biased region" description="Polar residues" evidence="6">
    <location>
        <begin position="233"/>
        <end position="243"/>
    </location>
</feature>
<evidence type="ECO:0000313" key="8">
    <source>
        <dbReference type="Proteomes" id="UP001318040"/>
    </source>
</evidence>
<evidence type="ECO:0000256" key="2">
    <source>
        <dbReference type="ARBA" id="ARBA00058614"/>
    </source>
</evidence>
<evidence type="ECO:0000256" key="5">
    <source>
        <dbReference type="ARBA" id="ARBA00075325"/>
    </source>
</evidence>
<feature type="compositionally biased region" description="Basic and acidic residues" evidence="6">
    <location>
        <begin position="30"/>
        <end position="49"/>
    </location>
</feature>
<accession>A0AAJ7U274</accession>
<dbReference type="RefSeq" id="XP_032828476.1">
    <property type="nucleotide sequence ID" value="XM_032972585.1"/>
</dbReference>
<evidence type="ECO:0000256" key="4">
    <source>
        <dbReference type="ARBA" id="ARBA00068563"/>
    </source>
</evidence>
<dbReference type="InterPro" id="IPR005607">
    <property type="entry name" value="BSD_dom"/>
</dbReference>
<evidence type="ECO:0000256" key="1">
    <source>
        <dbReference type="ARBA" id="ARBA00022553"/>
    </source>
</evidence>
<evidence type="ECO:0000256" key="6">
    <source>
        <dbReference type="SAM" id="MobiDB-lite"/>
    </source>
</evidence>
<dbReference type="GO" id="GO:0071364">
    <property type="term" value="P:cellular response to epidermal growth factor stimulus"/>
    <property type="evidence" value="ECO:0007669"/>
    <property type="project" value="UniProtKB-ARBA"/>
</dbReference>
<comment type="function">
    <text evidence="2">Plays a role in adipocyte differentiation by promoting mTORC2-mediated phosphorylation of AKT1 at 'Ser-473' after growth factor stimulation.</text>
</comment>
<keyword evidence="1" id="KW-0597">Phosphoprotein</keyword>
<comment type="subunit">
    <text evidence="3">Interacts (via phosphorylated form and BSD domain) with AKT1; this interaction is enhanced in a mTORC2-mediated manner in response to epidermal growth factor (EGF) stimulation and activates AKT1.</text>
</comment>
<dbReference type="InterPro" id="IPR035925">
    <property type="entry name" value="BSD_dom_sf"/>
</dbReference>
<feature type="compositionally biased region" description="Gly residues" evidence="6">
    <location>
        <begin position="342"/>
        <end position="358"/>
    </location>
</feature>
<feature type="region of interest" description="Disordered" evidence="6">
    <location>
        <begin position="233"/>
        <end position="307"/>
    </location>
</feature>
<evidence type="ECO:0000313" key="9">
    <source>
        <dbReference type="RefSeq" id="XP_032828476.1"/>
    </source>
</evidence>
<feature type="region of interest" description="Disordered" evidence="6">
    <location>
        <begin position="1"/>
        <end position="61"/>
    </location>
</feature>
<dbReference type="SMART" id="SM00751">
    <property type="entry name" value="BSD"/>
    <property type="match status" value="1"/>
</dbReference>
<protein>
    <recommendedName>
        <fullName evidence="4">Synapse-associated protein 1</fullName>
    </recommendedName>
    <alternativeName>
        <fullName evidence="5">BSD domain-containing signal transducer and Akt interactor protein</fullName>
    </alternativeName>
</protein>
<dbReference type="PANTHER" id="PTHR16019:SF6">
    <property type="entry name" value="SYNAPSE-ASSOCIATED PROTEIN 1"/>
    <property type="match status" value="1"/>
</dbReference>
<dbReference type="InterPro" id="IPR051494">
    <property type="entry name" value="BSD_domain-containing"/>
</dbReference>
<organism evidence="8 9">
    <name type="scientific">Petromyzon marinus</name>
    <name type="common">Sea lamprey</name>
    <dbReference type="NCBI Taxonomy" id="7757"/>
    <lineage>
        <taxon>Eukaryota</taxon>
        <taxon>Metazoa</taxon>
        <taxon>Chordata</taxon>
        <taxon>Craniata</taxon>
        <taxon>Vertebrata</taxon>
        <taxon>Cyclostomata</taxon>
        <taxon>Hyperoartia</taxon>
        <taxon>Petromyzontiformes</taxon>
        <taxon>Petromyzontidae</taxon>
        <taxon>Petromyzon</taxon>
    </lineage>
</organism>
<dbReference type="Pfam" id="PF03909">
    <property type="entry name" value="BSD"/>
    <property type="match status" value="1"/>
</dbReference>
<name>A0AAJ7U274_PETMA</name>
<dbReference type="GO" id="GO:0048172">
    <property type="term" value="P:regulation of short-term neuronal synaptic plasticity"/>
    <property type="evidence" value="ECO:0007669"/>
    <property type="project" value="TreeGrafter"/>
</dbReference>
<dbReference type="PROSITE" id="PS50858">
    <property type="entry name" value="BSD"/>
    <property type="match status" value="1"/>
</dbReference>
<evidence type="ECO:0000259" key="7">
    <source>
        <dbReference type="PROSITE" id="PS50858"/>
    </source>
</evidence>
<evidence type="ECO:0000256" key="3">
    <source>
        <dbReference type="ARBA" id="ARBA00065448"/>
    </source>
</evidence>
<dbReference type="GO" id="GO:0045600">
    <property type="term" value="P:positive regulation of fat cell differentiation"/>
    <property type="evidence" value="ECO:0007669"/>
    <property type="project" value="UniProtKB-ARBA"/>
</dbReference>
<dbReference type="FunFam" id="1.10.3970.10:FF:000001">
    <property type="entry name" value="synapse-associated protein 1 isoform X1"/>
    <property type="match status" value="1"/>
</dbReference>
<dbReference type="Proteomes" id="UP001318040">
    <property type="component" value="Chromosome 49"/>
</dbReference>
<dbReference type="PANTHER" id="PTHR16019">
    <property type="entry name" value="SYNAPSE-ASSOCIATED PROTEIN"/>
    <property type="match status" value="1"/>
</dbReference>
<keyword evidence="8" id="KW-1185">Reference proteome</keyword>
<dbReference type="GO" id="GO:0045202">
    <property type="term" value="C:synapse"/>
    <property type="evidence" value="ECO:0007669"/>
    <property type="project" value="TreeGrafter"/>
</dbReference>
<dbReference type="KEGG" id="pmrn:116952898"/>
<dbReference type="GO" id="GO:0038203">
    <property type="term" value="P:TORC2 signaling"/>
    <property type="evidence" value="ECO:0007669"/>
    <property type="project" value="UniProtKB-ARBA"/>
</dbReference>
<dbReference type="AlphaFoldDB" id="A0AAJ7U274"/>
<proteinExistence type="predicted"/>